<sequence length="250" mass="27903">MFGGIFLKISTVNGRTVLFDEQAILMGEHKTKLGSGDWQVLDLLLKKHGEVISREELISHAWKGRVVTEASLTQSIFNIRLALGDDGKKQTVLKTIAKIGYIIPAEVILYSESKLTSHSRQWKNPIAVVILIACFFFGIALERPVFESEYFLNNLKKTRVQNTLTVTSKTGNININFLNGFSSEQLEIPKNLELIAGSTPDVYISAGKTYYTFIFDDIEKAPISIGINRTIGLTPAFTQAINLYIEELNS</sequence>
<feature type="DNA-binding region" description="OmpR/PhoB-type" evidence="2">
    <location>
        <begin position="7"/>
        <end position="105"/>
    </location>
</feature>
<gene>
    <name evidence="4" type="ORF">FM037_21860</name>
</gene>
<proteinExistence type="predicted"/>
<accession>A0ABX5X241</accession>
<name>A0ABX5X241_9GAMM</name>
<evidence type="ECO:0000256" key="1">
    <source>
        <dbReference type="ARBA" id="ARBA00023125"/>
    </source>
</evidence>
<dbReference type="Proteomes" id="UP000315947">
    <property type="component" value="Chromosome"/>
</dbReference>
<protein>
    <recommendedName>
        <fullName evidence="3">OmpR/PhoB-type domain-containing protein</fullName>
    </recommendedName>
</protein>
<keyword evidence="5" id="KW-1185">Reference proteome</keyword>
<dbReference type="EMBL" id="CP041614">
    <property type="protein sequence ID" value="QDO85410.1"/>
    <property type="molecule type" value="Genomic_DNA"/>
</dbReference>
<dbReference type="InterPro" id="IPR001867">
    <property type="entry name" value="OmpR/PhoB-type_DNA-bd"/>
</dbReference>
<dbReference type="CDD" id="cd00383">
    <property type="entry name" value="trans_reg_C"/>
    <property type="match status" value="1"/>
</dbReference>
<keyword evidence="1 2" id="KW-0238">DNA-binding</keyword>
<dbReference type="InterPro" id="IPR036388">
    <property type="entry name" value="WH-like_DNA-bd_sf"/>
</dbReference>
<dbReference type="SUPFAM" id="SSF46894">
    <property type="entry name" value="C-terminal effector domain of the bipartite response regulators"/>
    <property type="match status" value="1"/>
</dbReference>
<dbReference type="SMART" id="SM00862">
    <property type="entry name" value="Trans_reg_C"/>
    <property type="match status" value="1"/>
</dbReference>
<reference evidence="4 5" key="1">
    <citation type="submission" date="2019-07" db="EMBL/GenBank/DDBJ databases">
        <title>Shewanella sp. YLB-06 whole genomic sequence.</title>
        <authorList>
            <person name="Yu L."/>
        </authorList>
    </citation>
    <scope>NUCLEOTIDE SEQUENCE [LARGE SCALE GENOMIC DNA]</scope>
    <source>
        <strain evidence="4 5">YLB-06</strain>
    </source>
</reference>
<dbReference type="InterPro" id="IPR016032">
    <property type="entry name" value="Sig_transdc_resp-reg_C-effctor"/>
</dbReference>
<dbReference type="Gene3D" id="1.10.10.10">
    <property type="entry name" value="Winged helix-like DNA-binding domain superfamily/Winged helix DNA-binding domain"/>
    <property type="match status" value="1"/>
</dbReference>
<dbReference type="Pfam" id="PF00486">
    <property type="entry name" value="Trans_reg_C"/>
    <property type="match status" value="1"/>
</dbReference>
<feature type="domain" description="OmpR/PhoB-type" evidence="3">
    <location>
        <begin position="7"/>
        <end position="105"/>
    </location>
</feature>
<evidence type="ECO:0000259" key="3">
    <source>
        <dbReference type="PROSITE" id="PS51755"/>
    </source>
</evidence>
<evidence type="ECO:0000313" key="4">
    <source>
        <dbReference type="EMBL" id="QDO85410.1"/>
    </source>
</evidence>
<dbReference type="PROSITE" id="PS51755">
    <property type="entry name" value="OMPR_PHOB"/>
    <property type="match status" value="1"/>
</dbReference>
<evidence type="ECO:0000256" key="2">
    <source>
        <dbReference type="PROSITE-ProRule" id="PRU01091"/>
    </source>
</evidence>
<organism evidence="4 5">
    <name type="scientific">Shewanella psychropiezotolerans</name>
    <dbReference type="NCBI Taxonomy" id="2593655"/>
    <lineage>
        <taxon>Bacteria</taxon>
        <taxon>Pseudomonadati</taxon>
        <taxon>Pseudomonadota</taxon>
        <taxon>Gammaproteobacteria</taxon>
        <taxon>Alteromonadales</taxon>
        <taxon>Shewanellaceae</taxon>
        <taxon>Shewanella</taxon>
    </lineage>
</organism>
<evidence type="ECO:0000313" key="5">
    <source>
        <dbReference type="Proteomes" id="UP000315947"/>
    </source>
</evidence>